<organism evidence="3 4">
    <name type="scientific">Phyllosticta citribraziliensis</name>
    <dbReference type="NCBI Taxonomy" id="989973"/>
    <lineage>
        <taxon>Eukaryota</taxon>
        <taxon>Fungi</taxon>
        <taxon>Dikarya</taxon>
        <taxon>Ascomycota</taxon>
        <taxon>Pezizomycotina</taxon>
        <taxon>Dothideomycetes</taxon>
        <taxon>Dothideomycetes incertae sedis</taxon>
        <taxon>Botryosphaeriales</taxon>
        <taxon>Phyllostictaceae</taxon>
        <taxon>Phyllosticta</taxon>
    </lineage>
</organism>
<feature type="chain" id="PRO_5045082878" description="Secreted protein" evidence="2">
    <location>
        <begin position="30"/>
        <end position="75"/>
    </location>
</feature>
<reference evidence="3 4" key="1">
    <citation type="submission" date="2024-04" db="EMBL/GenBank/DDBJ databases">
        <title>Phyllosticta paracitricarpa is synonymous to the EU quarantine fungus P. citricarpa based on phylogenomic analyses.</title>
        <authorList>
            <consortium name="Lawrence Berkeley National Laboratory"/>
            <person name="Van ingen-buijs V.A."/>
            <person name="Van westerhoven A.C."/>
            <person name="Haridas S."/>
            <person name="Skiadas P."/>
            <person name="Martin F."/>
            <person name="Groenewald J.Z."/>
            <person name="Crous P.W."/>
            <person name="Seidl M.F."/>
        </authorList>
    </citation>
    <scope>NUCLEOTIDE SEQUENCE [LARGE SCALE GENOMIC DNA]</scope>
    <source>
        <strain evidence="3 4">CPC 17464</strain>
    </source>
</reference>
<evidence type="ECO:0000256" key="2">
    <source>
        <dbReference type="SAM" id="SignalP"/>
    </source>
</evidence>
<evidence type="ECO:0008006" key="5">
    <source>
        <dbReference type="Google" id="ProtNLM"/>
    </source>
</evidence>
<evidence type="ECO:0000313" key="3">
    <source>
        <dbReference type="EMBL" id="KAK7529933.1"/>
    </source>
</evidence>
<sequence length="75" mass="8027">MSVAGTMELAYALLAVLPLWQSNTTPALSRSLSVPPFVPRTSLVPTLASCPPDSVPWATLYAALLVWLACGAVWW</sequence>
<evidence type="ECO:0000313" key="4">
    <source>
        <dbReference type="Proteomes" id="UP001360953"/>
    </source>
</evidence>
<feature type="signal peptide" evidence="2">
    <location>
        <begin position="1"/>
        <end position="29"/>
    </location>
</feature>
<dbReference type="EMBL" id="JBBPEH010000015">
    <property type="protein sequence ID" value="KAK7529933.1"/>
    <property type="molecule type" value="Genomic_DNA"/>
</dbReference>
<gene>
    <name evidence="3" type="ORF">J3D65DRAFT_672323</name>
</gene>
<comment type="caution">
    <text evidence="3">The sequence shown here is derived from an EMBL/GenBank/DDBJ whole genome shotgun (WGS) entry which is preliminary data.</text>
</comment>
<protein>
    <recommendedName>
        <fullName evidence="5">Secreted protein</fullName>
    </recommendedName>
</protein>
<dbReference type="Proteomes" id="UP001360953">
    <property type="component" value="Unassembled WGS sequence"/>
</dbReference>
<proteinExistence type="predicted"/>
<keyword evidence="1" id="KW-1133">Transmembrane helix</keyword>
<keyword evidence="4" id="KW-1185">Reference proteome</keyword>
<keyword evidence="1" id="KW-0472">Membrane</keyword>
<accession>A0ABR1L3W9</accession>
<feature type="transmembrane region" description="Helical" evidence="1">
    <location>
        <begin position="55"/>
        <end position="74"/>
    </location>
</feature>
<name>A0ABR1L3W9_9PEZI</name>
<keyword evidence="2" id="KW-0732">Signal</keyword>
<keyword evidence="1" id="KW-0812">Transmembrane</keyword>
<dbReference type="RefSeq" id="XP_066650299.1">
    <property type="nucleotide sequence ID" value="XM_066803483.1"/>
</dbReference>
<dbReference type="GeneID" id="92036389"/>
<evidence type="ECO:0000256" key="1">
    <source>
        <dbReference type="SAM" id="Phobius"/>
    </source>
</evidence>